<evidence type="ECO:0000256" key="3">
    <source>
        <dbReference type="ARBA" id="ARBA00022692"/>
    </source>
</evidence>
<organism evidence="7">
    <name type="scientific">Paenarthrobacter sp. AMU7</name>
    <dbReference type="NCBI Taxonomy" id="3162492"/>
    <lineage>
        <taxon>Bacteria</taxon>
        <taxon>Bacillati</taxon>
        <taxon>Actinomycetota</taxon>
        <taxon>Actinomycetes</taxon>
        <taxon>Micrococcales</taxon>
        <taxon>Micrococcaceae</taxon>
        <taxon>Paenarthrobacter</taxon>
    </lineage>
</organism>
<keyword evidence="2" id="KW-1003">Cell membrane</keyword>
<feature type="transmembrane region" description="Helical" evidence="6">
    <location>
        <begin position="259"/>
        <end position="288"/>
    </location>
</feature>
<evidence type="ECO:0000256" key="6">
    <source>
        <dbReference type="SAM" id="Phobius"/>
    </source>
</evidence>
<reference evidence="7" key="1">
    <citation type="submission" date="2024-07" db="EMBL/GenBank/DDBJ databases">
        <authorList>
            <person name="Li J."/>
            <person name="Wei H."/>
            <person name="Ma J."/>
        </authorList>
    </citation>
    <scope>NUCLEOTIDE SEQUENCE</scope>
    <source>
        <strain evidence="7">AMU7</strain>
    </source>
</reference>
<dbReference type="InterPro" id="IPR001851">
    <property type="entry name" value="ABC_transp_permease"/>
</dbReference>
<sequence>MSSAVSVAYGRPPLLGQKSLLELAQTYGVMGVLLILGVVASLSFPSFASPSNISSIITAACFLGLITIGQSLVVISGGIDLSVGSMVGLGTVAAALASPYGWFWALLAPVVAGTLVGFVNGLLIGKAKMAPFIVTLCGLLGLKGIALLLAPTSILIQNSDFSSIGNGAFLGLSNLIWLIVIAFVIAGLLLNRTSFGSNVFAVGGNEAAARMMGTDVAKIKIAVYTISGALSGLAGALLASRLSSGVSTLGTQYELKSIAAAVIGGVLLTGGVGTMLGALCGVLLIGVIQNIITQIGTLNAYYQDLVTGLFLVLAVVIQGVMSNRRSP</sequence>
<proteinExistence type="predicted"/>
<dbReference type="AlphaFoldDB" id="A0AB39YNV7"/>
<evidence type="ECO:0000256" key="5">
    <source>
        <dbReference type="ARBA" id="ARBA00023136"/>
    </source>
</evidence>
<keyword evidence="4 6" id="KW-1133">Transmembrane helix</keyword>
<feature type="transmembrane region" description="Helical" evidence="6">
    <location>
        <begin position="300"/>
        <end position="321"/>
    </location>
</feature>
<dbReference type="GO" id="GO:0005886">
    <property type="term" value="C:plasma membrane"/>
    <property type="evidence" value="ECO:0007669"/>
    <property type="project" value="UniProtKB-SubCell"/>
</dbReference>
<dbReference type="Pfam" id="PF02653">
    <property type="entry name" value="BPD_transp_2"/>
    <property type="match status" value="1"/>
</dbReference>
<dbReference type="EMBL" id="CP165735">
    <property type="protein sequence ID" value="XDV71504.1"/>
    <property type="molecule type" value="Genomic_DNA"/>
</dbReference>
<feature type="transmembrane region" description="Helical" evidence="6">
    <location>
        <begin position="24"/>
        <end position="44"/>
    </location>
</feature>
<evidence type="ECO:0000256" key="2">
    <source>
        <dbReference type="ARBA" id="ARBA00022475"/>
    </source>
</evidence>
<dbReference type="PANTHER" id="PTHR32196:SF72">
    <property type="entry name" value="RIBOSE IMPORT PERMEASE PROTEIN RBSC"/>
    <property type="match status" value="1"/>
</dbReference>
<evidence type="ECO:0000256" key="4">
    <source>
        <dbReference type="ARBA" id="ARBA00022989"/>
    </source>
</evidence>
<gene>
    <name evidence="7" type="ORF">ABQM86_21525</name>
</gene>
<evidence type="ECO:0000313" key="7">
    <source>
        <dbReference type="EMBL" id="XDV71504.1"/>
    </source>
</evidence>
<name>A0AB39YNV7_9MICC</name>
<dbReference type="CDD" id="cd06579">
    <property type="entry name" value="TM_PBP1_transp_AraH_like"/>
    <property type="match status" value="1"/>
</dbReference>
<feature type="transmembrane region" description="Helical" evidence="6">
    <location>
        <begin position="132"/>
        <end position="156"/>
    </location>
</feature>
<feature type="transmembrane region" description="Helical" evidence="6">
    <location>
        <begin position="168"/>
        <end position="190"/>
    </location>
</feature>
<keyword evidence="5 6" id="KW-0472">Membrane</keyword>
<feature type="transmembrane region" description="Helical" evidence="6">
    <location>
        <begin position="221"/>
        <end position="239"/>
    </location>
</feature>
<evidence type="ECO:0000256" key="1">
    <source>
        <dbReference type="ARBA" id="ARBA00004651"/>
    </source>
</evidence>
<dbReference type="RefSeq" id="WP_280624990.1">
    <property type="nucleotide sequence ID" value="NZ_CP165735.1"/>
</dbReference>
<comment type="subcellular location">
    <subcellularLocation>
        <location evidence="1">Cell membrane</location>
        <topology evidence="1">Multi-pass membrane protein</topology>
    </subcellularLocation>
</comment>
<feature type="transmembrane region" description="Helical" evidence="6">
    <location>
        <begin position="56"/>
        <end position="79"/>
    </location>
</feature>
<feature type="transmembrane region" description="Helical" evidence="6">
    <location>
        <begin position="99"/>
        <end position="125"/>
    </location>
</feature>
<dbReference type="GO" id="GO:0022857">
    <property type="term" value="F:transmembrane transporter activity"/>
    <property type="evidence" value="ECO:0007669"/>
    <property type="project" value="InterPro"/>
</dbReference>
<dbReference type="PANTHER" id="PTHR32196">
    <property type="entry name" value="ABC TRANSPORTER PERMEASE PROTEIN YPHD-RELATED-RELATED"/>
    <property type="match status" value="1"/>
</dbReference>
<accession>A0AB39YNV7</accession>
<keyword evidence="3 6" id="KW-0812">Transmembrane</keyword>
<protein>
    <submittedName>
        <fullName evidence="7">ABC transporter permease</fullName>
    </submittedName>
</protein>